<reference evidence="9 10" key="1">
    <citation type="submission" date="2025-04" db="UniProtKB">
        <authorList>
            <consortium name="RefSeq"/>
        </authorList>
    </citation>
    <scope>IDENTIFICATION</scope>
    <source>
        <strain evidence="9 10">15085-1641.00</strain>
        <tissue evidence="9 10">Whole body</tissue>
    </source>
</reference>
<feature type="transmembrane region" description="Helical" evidence="6">
    <location>
        <begin position="398"/>
        <end position="420"/>
    </location>
</feature>
<dbReference type="RefSeq" id="XP_023162117.1">
    <property type="nucleotide sequence ID" value="XM_023306349.2"/>
</dbReference>
<dbReference type="PROSITE" id="PS50801">
    <property type="entry name" value="STAS"/>
    <property type="match status" value="1"/>
</dbReference>
<dbReference type="AlphaFoldDB" id="A0A6J1LAG7"/>
<keyword evidence="4 6" id="KW-0472">Membrane</keyword>
<dbReference type="NCBIfam" id="TIGR00815">
    <property type="entry name" value="sulP"/>
    <property type="match status" value="1"/>
</dbReference>
<dbReference type="RefSeq" id="XP_023162120.1">
    <property type="nucleotide sequence ID" value="XM_023306352.2"/>
</dbReference>
<dbReference type="InterPro" id="IPR036513">
    <property type="entry name" value="STAS_dom_sf"/>
</dbReference>
<evidence type="ECO:0000313" key="13">
    <source>
        <dbReference type="RefSeq" id="XP_023162119.1"/>
    </source>
</evidence>
<feature type="domain" description="STAS" evidence="7">
    <location>
        <begin position="549"/>
        <end position="695"/>
    </location>
</feature>
<feature type="transmembrane region" description="Helical" evidence="6">
    <location>
        <begin position="65"/>
        <end position="82"/>
    </location>
</feature>
<feature type="region of interest" description="Disordered" evidence="5">
    <location>
        <begin position="1"/>
        <end position="28"/>
    </location>
</feature>
<name>A0A6J1LAG7_DROHY</name>
<dbReference type="GO" id="GO:0016020">
    <property type="term" value="C:membrane"/>
    <property type="evidence" value="ECO:0007669"/>
    <property type="project" value="UniProtKB-SubCell"/>
</dbReference>
<evidence type="ECO:0000313" key="10">
    <source>
        <dbReference type="RefSeq" id="XP_023162116.1"/>
    </source>
</evidence>
<dbReference type="GO" id="GO:0055085">
    <property type="term" value="P:transmembrane transport"/>
    <property type="evidence" value="ECO:0007669"/>
    <property type="project" value="InterPro"/>
</dbReference>
<dbReference type="InterPro" id="IPR002645">
    <property type="entry name" value="STAS_dom"/>
</dbReference>
<evidence type="ECO:0000256" key="2">
    <source>
        <dbReference type="ARBA" id="ARBA00022692"/>
    </source>
</evidence>
<dbReference type="Pfam" id="PF01740">
    <property type="entry name" value="STAS"/>
    <property type="match status" value="1"/>
</dbReference>
<dbReference type="Proteomes" id="UP000504633">
    <property type="component" value="Unplaced"/>
</dbReference>
<evidence type="ECO:0000256" key="5">
    <source>
        <dbReference type="SAM" id="MobiDB-lite"/>
    </source>
</evidence>
<gene>
    <name evidence="9 10 11 12 13 14" type="primary">LOC111593540</name>
</gene>
<comment type="subcellular location">
    <subcellularLocation>
        <location evidence="1">Membrane</location>
        <topology evidence="1">Multi-pass membrane protein</topology>
    </subcellularLocation>
</comment>
<evidence type="ECO:0000313" key="9">
    <source>
        <dbReference type="RefSeq" id="XP_023162115.1"/>
    </source>
</evidence>
<feature type="transmembrane region" description="Helical" evidence="6">
    <location>
        <begin position="281"/>
        <end position="301"/>
    </location>
</feature>
<evidence type="ECO:0000313" key="8">
    <source>
        <dbReference type="Proteomes" id="UP000504633"/>
    </source>
</evidence>
<dbReference type="KEGG" id="dhe:111593540"/>
<dbReference type="GeneID" id="111593540"/>
<feature type="transmembrane region" description="Helical" evidence="6">
    <location>
        <begin position="457"/>
        <end position="475"/>
    </location>
</feature>
<dbReference type="CTD" id="39996"/>
<dbReference type="InterPro" id="IPR011547">
    <property type="entry name" value="SLC26A/SulP_dom"/>
</dbReference>
<dbReference type="RefSeq" id="XP_023162115.1">
    <property type="nucleotide sequence ID" value="XM_023306347.2"/>
</dbReference>
<feature type="transmembrane region" description="Helical" evidence="6">
    <location>
        <begin position="432"/>
        <end position="451"/>
    </location>
</feature>
<evidence type="ECO:0000256" key="3">
    <source>
        <dbReference type="ARBA" id="ARBA00022989"/>
    </source>
</evidence>
<evidence type="ECO:0000313" key="12">
    <source>
        <dbReference type="RefSeq" id="XP_023162118.1"/>
    </source>
</evidence>
<feature type="transmembrane region" description="Helical" evidence="6">
    <location>
        <begin position="496"/>
        <end position="524"/>
    </location>
</feature>
<dbReference type="RefSeq" id="XP_023162118.1">
    <property type="nucleotide sequence ID" value="XM_023306350.2"/>
</dbReference>
<dbReference type="Pfam" id="PF00916">
    <property type="entry name" value="Sulfate_transp"/>
    <property type="match status" value="1"/>
</dbReference>
<dbReference type="RefSeq" id="XP_023162119.1">
    <property type="nucleotide sequence ID" value="XM_023306351.2"/>
</dbReference>
<dbReference type="OMA" id="TRGESMF"/>
<evidence type="ECO:0000313" key="11">
    <source>
        <dbReference type="RefSeq" id="XP_023162117.1"/>
    </source>
</evidence>
<evidence type="ECO:0000256" key="6">
    <source>
        <dbReference type="SAM" id="Phobius"/>
    </source>
</evidence>
<organism evidence="8 12">
    <name type="scientific">Drosophila hydei</name>
    <name type="common">Fruit fly</name>
    <dbReference type="NCBI Taxonomy" id="7224"/>
    <lineage>
        <taxon>Eukaryota</taxon>
        <taxon>Metazoa</taxon>
        <taxon>Ecdysozoa</taxon>
        <taxon>Arthropoda</taxon>
        <taxon>Hexapoda</taxon>
        <taxon>Insecta</taxon>
        <taxon>Pterygota</taxon>
        <taxon>Neoptera</taxon>
        <taxon>Endopterygota</taxon>
        <taxon>Diptera</taxon>
        <taxon>Brachycera</taxon>
        <taxon>Muscomorpha</taxon>
        <taxon>Ephydroidea</taxon>
        <taxon>Drosophilidae</taxon>
        <taxon>Drosophila</taxon>
    </lineage>
</organism>
<evidence type="ECO:0000313" key="14">
    <source>
        <dbReference type="RefSeq" id="XP_023162120.1"/>
    </source>
</evidence>
<accession>A0A6J1LAG7</accession>
<sequence length="701" mass="76741">MPIIRENAETKPLNINDNNNGSAKNKPKIHPKYSIHRDVLTHEVVIRETGYSARDKSIPSSLRNFWSGWNLLSIFTGLIPILQWLPQYSLKRDLVGDIISGFTVAIMNIPHGMAYGILAGVSAGNGLYMAVFPVIVYMFLGTSKHISIGTFAVASMMTQKVVLAYANVDSNDLIVTTTADNNATLTTVLPLENVITQLDVVTSLALAVGIVNLLMSFFRLGTLASLLSEPLVSGFTTAAACHVVTAQLKDVVGIRVDRHKGAFKIIYTLIDVIKGLSNTNLVSFGFCMGVIIFMTICNECIKPYLNKRCHFPMPGELIVVIGGTLISKFCHLYKEFNVQLVGIIPKGLPSASLPRLDLVPLVAVDSIAIAIVTYSIIMSMGLTFAKKHGYEVRANQELFAMGVGNAVGSCFSCIPLACSLSRSVIQDQTGGVSQIASLVSATLVVVTLLWVGPFFSDLPRCVLAGVIIVALKPMFMQIKQLKKFSKQGKLEMFTWISTFLCVVLIDIDIGLLIGVCVSLLALYIKGLKPYYCLLGYMPEAPGIYMDMNQHRNVMQVSETRIFRYCGSLNFATSLFFRRALYTAIGLDKINQKTTRNSKATTNYVLVAENGGKLTKSEIDDNTFQFLILDLSMLGHIDVAGCSTLSDVSKQLKLRSARLLLASPMDRVYDSLVHSMALSEGPFEIFPTLHDAVEYAIAFRTA</sequence>
<feature type="compositionally biased region" description="Polar residues" evidence="5">
    <location>
        <begin position="13"/>
        <end position="23"/>
    </location>
</feature>
<dbReference type="SUPFAM" id="SSF52091">
    <property type="entry name" value="SpoIIaa-like"/>
    <property type="match status" value="1"/>
</dbReference>
<dbReference type="OrthoDB" id="288203at2759"/>
<keyword evidence="3 6" id="KW-1133">Transmembrane helix</keyword>
<dbReference type="CDD" id="cd07042">
    <property type="entry name" value="STAS_SulP_like_sulfate_transporter"/>
    <property type="match status" value="1"/>
</dbReference>
<proteinExistence type="predicted"/>
<evidence type="ECO:0000256" key="1">
    <source>
        <dbReference type="ARBA" id="ARBA00004141"/>
    </source>
</evidence>
<keyword evidence="8" id="KW-1185">Reference proteome</keyword>
<evidence type="ECO:0000259" key="7">
    <source>
        <dbReference type="PROSITE" id="PS50801"/>
    </source>
</evidence>
<dbReference type="PANTHER" id="PTHR11814">
    <property type="entry name" value="SULFATE TRANSPORTER"/>
    <property type="match status" value="1"/>
</dbReference>
<keyword evidence="2 6" id="KW-0812">Transmembrane</keyword>
<dbReference type="Gene3D" id="3.30.750.24">
    <property type="entry name" value="STAS domain"/>
    <property type="match status" value="1"/>
</dbReference>
<feature type="transmembrane region" description="Helical" evidence="6">
    <location>
        <begin position="358"/>
        <end position="378"/>
    </location>
</feature>
<evidence type="ECO:0000256" key="4">
    <source>
        <dbReference type="ARBA" id="ARBA00023136"/>
    </source>
</evidence>
<dbReference type="RefSeq" id="XP_023162116.1">
    <property type="nucleotide sequence ID" value="XM_023306348.2"/>
</dbReference>
<protein>
    <submittedName>
        <fullName evidence="9 10">Prestin</fullName>
    </submittedName>
</protein>
<dbReference type="InterPro" id="IPR001902">
    <property type="entry name" value="SLC26A/SulP_fam"/>
</dbReference>
<feature type="transmembrane region" description="Helical" evidence="6">
    <location>
        <begin position="200"/>
        <end position="218"/>
    </location>
</feature>